<evidence type="ECO:0000313" key="3">
    <source>
        <dbReference type="Proteomes" id="UP000636918"/>
    </source>
</evidence>
<sequence length="144" mass="16121">MTSWDDVRGRLEDELRTLDDASFVVVAEPEPPRPPARGLLHRRPAAAPVRYVQVRRDGEHCYAECVGATSFGGDWDVDDATHARLRELGWRVPGDEDPSGVEPSYPHYWKLLPRIEADRVASLCADSLALLGADASTLQWRRES</sequence>
<name>A0ABS1LE34_9ACTN</name>
<dbReference type="Proteomes" id="UP000636918">
    <property type="component" value="Unassembled WGS sequence"/>
</dbReference>
<dbReference type="Pfam" id="PF22552">
    <property type="entry name" value="TY-Chap3"/>
    <property type="match status" value="1"/>
</dbReference>
<protein>
    <recommendedName>
        <fullName evidence="1">TY-Chap N-terminal domain-containing protein</fullName>
    </recommendedName>
</protein>
<accession>A0ABS1LE34</accession>
<comment type="caution">
    <text evidence="2">The sequence shown here is derived from an EMBL/GenBank/DDBJ whole genome shotgun (WGS) entry which is preliminary data.</text>
</comment>
<evidence type="ECO:0000259" key="1">
    <source>
        <dbReference type="Pfam" id="PF22552"/>
    </source>
</evidence>
<keyword evidence="3" id="KW-1185">Reference proteome</keyword>
<feature type="domain" description="TY-Chap N-terminal" evidence="1">
    <location>
        <begin position="2"/>
        <end position="128"/>
    </location>
</feature>
<proteinExistence type="predicted"/>
<organism evidence="2 3">
    <name type="scientific">Nocardioides baculatus</name>
    <dbReference type="NCBI Taxonomy" id="2801337"/>
    <lineage>
        <taxon>Bacteria</taxon>
        <taxon>Bacillati</taxon>
        <taxon>Actinomycetota</taxon>
        <taxon>Actinomycetes</taxon>
        <taxon>Propionibacteriales</taxon>
        <taxon>Nocardioidaceae</taxon>
        <taxon>Nocardioides</taxon>
    </lineage>
</organism>
<dbReference type="EMBL" id="JAERSG010000007">
    <property type="protein sequence ID" value="MBL0749813.1"/>
    <property type="molecule type" value="Genomic_DNA"/>
</dbReference>
<gene>
    <name evidence="2" type="ORF">JI751_19495</name>
</gene>
<evidence type="ECO:0000313" key="2">
    <source>
        <dbReference type="EMBL" id="MBL0749813.1"/>
    </source>
</evidence>
<dbReference type="InterPro" id="IPR054344">
    <property type="entry name" value="TY-Chap_N"/>
</dbReference>
<dbReference type="RefSeq" id="WP_201940358.1">
    <property type="nucleotide sequence ID" value="NZ_JAERSG010000007.1"/>
</dbReference>
<reference evidence="2 3" key="1">
    <citation type="submission" date="2021-01" db="EMBL/GenBank/DDBJ databases">
        <title>Genome seq and assembly of Nocardiodes sp. G10.</title>
        <authorList>
            <person name="Chhetri G."/>
        </authorList>
    </citation>
    <scope>NUCLEOTIDE SEQUENCE [LARGE SCALE GENOMIC DNA]</scope>
    <source>
        <strain evidence="2 3">G10</strain>
    </source>
</reference>